<evidence type="ECO:0008006" key="3">
    <source>
        <dbReference type="Google" id="ProtNLM"/>
    </source>
</evidence>
<dbReference type="InterPro" id="IPR032675">
    <property type="entry name" value="LRR_dom_sf"/>
</dbReference>
<evidence type="ECO:0000313" key="2">
    <source>
        <dbReference type="Proteomes" id="UP001054902"/>
    </source>
</evidence>
<dbReference type="InterPro" id="IPR053139">
    <property type="entry name" value="Surface_bspA-like"/>
</dbReference>
<comment type="caution">
    <text evidence="1">The sequence shown here is derived from an EMBL/GenBank/DDBJ whole genome shotgun (WGS) entry which is preliminary data.</text>
</comment>
<dbReference type="PANTHER" id="PTHR45661:SF3">
    <property type="entry name" value="IG-LIKE DOMAIN-CONTAINING PROTEIN"/>
    <property type="match status" value="1"/>
</dbReference>
<dbReference type="InterPro" id="IPR026906">
    <property type="entry name" value="LRR_5"/>
</dbReference>
<sequence>MRISRYPTEQEWAEIVKEGPGVRMYNGKRTLFYNGEILRDVAAREWLIYNKEERETWQCIIVLPGVEIIPEWTFRFCKNVEVVIMPDTVRTIKMYAFYCCYSLLFVNLSTDLEYIGRSAFYDCKSLTSIFIPPRCREIGIGAFRGCNELIIFSVPPNTRIGRNVFVKTELFEVSPFEVDRLGHYRNIDQVNAWVRDINASQEYALHRACCSFNPLFVIIYQIVRRNGLQAFKVPNRIDITPSQYLEANPFAQVDQKEIINKYIVEMMGETV</sequence>
<dbReference type="SUPFAM" id="SSF52058">
    <property type="entry name" value="L domain-like"/>
    <property type="match status" value="1"/>
</dbReference>
<keyword evidence="2" id="KW-1185">Reference proteome</keyword>
<gene>
    <name evidence="1" type="ORF">CTEN210_18441</name>
</gene>
<protein>
    <recommendedName>
        <fullName evidence="3">Leucine-rich repeat domain-containing protein</fullName>
    </recommendedName>
</protein>
<dbReference type="Pfam" id="PF13306">
    <property type="entry name" value="LRR_5"/>
    <property type="match status" value="1"/>
</dbReference>
<dbReference type="Gene3D" id="3.80.10.10">
    <property type="entry name" value="Ribonuclease Inhibitor"/>
    <property type="match status" value="1"/>
</dbReference>
<reference evidence="1 2" key="1">
    <citation type="journal article" date="2021" name="Sci. Rep.">
        <title>The genome of the diatom Chaetoceros tenuissimus carries an ancient integrated fragment of an extant virus.</title>
        <authorList>
            <person name="Hongo Y."/>
            <person name="Kimura K."/>
            <person name="Takaki Y."/>
            <person name="Yoshida Y."/>
            <person name="Baba S."/>
            <person name="Kobayashi G."/>
            <person name="Nagasaki K."/>
            <person name="Hano T."/>
            <person name="Tomaru Y."/>
        </authorList>
    </citation>
    <scope>NUCLEOTIDE SEQUENCE [LARGE SCALE GENOMIC DNA]</scope>
    <source>
        <strain evidence="1 2">NIES-3715</strain>
    </source>
</reference>
<accession>A0AAD3DEL4</accession>
<evidence type="ECO:0000313" key="1">
    <source>
        <dbReference type="EMBL" id="GFH61965.1"/>
    </source>
</evidence>
<dbReference type="AlphaFoldDB" id="A0AAD3DEL4"/>
<dbReference type="PANTHER" id="PTHR45661">
    <property type="entry name" value="SURFACE ANTIGEN"/>
    <property type="match status" value="1"/>
</dbReference>
<proteinExistence type="predicted"/>
<name>A0AAD3DEL4_9STRA</name>
<organism evidence="1 2">
    <name type="scientific">Chaetoceros tenuissimus</name>
    <dbReference type="NCBI Taxonomy" id="426638"/>
    <lineage>
        <taxon>Eukaryota</taxon>
        <taxon>Sar</taxon>
        <taxon>Stramenopiles</taxon>
        <taxon>Ochrophyta</taxon>
        <taxon>Bacillariophyta</taxon>
        <taxon>Coscinodiscophyceae</taxon>
        <taxon>Chaetocerotophycidae</taxon>
        <taxon>Chaetocerotales</taxon>
        <taxon>Chaetocerotaceae</taxon>
        <taxon>Chaetoceros</taxon>
    </lineage>
</organism>
<dbReference type="EMBL" id="BLLK01000075">
    <property type="protein sequence ID" value="GFH61965.1"/>
    <property type="molecule type" value="Genomic_DNA"/>
</dbReference>
<dbReference type="Proteomes" id="UP001054902">
    <property type="component" value="Unassembled WGS sequence"/>
</dbReference>